<feature type="compositionally biased region" description="Basic and acidic residues" evidence="3">
    <location>
        <begin position="213"/>
        <end position="228"/>
    </location>
</feature>
<name>A0A9N9WQS5_9DIPT</name>
<proteinExistence type="inferred from homology"/>
<reference evidence="4" key="2">
    <citation type="submission" date="2022-10" db="EMBL/GenBank/DDBJ databases">
        <authorList>
            <consortium name="ENA_rothamsted_submissions"/>
            <consortium name="culmorum"/>
            <person name="King R."/>
        </authorList>
    </citation>
    <scope>NUCLEOTIDE SEQUENCE</scope>
</reference>
<dbReference type="GO" id="GO:0005684">
    <property type="term" value="C:U2-type spliceosomal complex"/>
    <property type="evidence" value="ECO:0007669"/>
    <property type="project" value="TreeGrafter"/>
</dbReference>
<evidence type="ECO:0000313" key="5">
    <source>
        <dbReference type="Proteomes" id="UP001153620"/>
    </source>
</evidence>
<gene>
    <name evidence="4" type="ORF">CHIRRI_LOCUS4379</name>
</gene>
<dbReference type="InterPro" id="IPR051112">
    <property type="entry name" value="CWC26_splicing_factor"/>
</dbReference>
<evidence type="ECO:0000256" key="1">
    <source>
        <dbReference type="ARBA" id="ARBA00011069"/>
    </source>
</evidence>
<evidence type="ECO:0000256" key="3">
    <source>
        <dbReference type="SAM" id="MobiDB-lite"/>
    </source>
</evidence>
<dbReference type="GO" id="GO:0070274">
    <property type="term" value="C:RES complex"/>
    <property type="evidence" value="ECO:0007669"/>
    <property type="project" value="TreeGrafter"/>
</dbReference>
<feature type="compositionally biased region" description="Basic and acidic residues" evidence="3">
    <location>
        <begin position="376"/>
        <end position="393"/>
    </location>
</feature>
<dbReference type="InterPro" id="IPR018609">
    <property type="entry name" value="Bud13"/>
</dbReference>
<sequence>MSKIDQKEYLKRYLCSDDKLEKKKKKKSKDKTHKIAKKTVKIIDDDATAFMKNDEVDEGDLYATNEEAPQIVGFIDERSASVIMKQEYEESGMWKSLNNHKNEIPIRSKKDSSPSRIKTIDESPPRKNRRHSDESPPRKNRRHSDESPPRKNRKHSDESPPRNNKRYSDESPPRRKSRFDSYKGNVSPKELPVKIKKERLSSSPSNYYIRSSKSPEDIKRNIKREKDSSSPQHPQKMSKTLDGKASGLQNSRRLKEENEQLRQRQDKLFKEMKPEFSGKNADVTIRDRKGRNKDYEYDLENERKKMKEEEIRKKEYDRWGKGLKQLEQIEKRRQEYEHEASKPLARDQDDKDLQDYLKNKELADDPMLQYIRRKRKEENTKKGIIEKPAYRGDFPDNRFNIRPGFRWDGVDRSNGYEKKYFSMINSKKSLEEEAYRYSTEDM</sequence>
<feature type="compositionally biased region" description="Basic and acidic residues" evidence="3">
    <location>
        <begin position="191"/>
        <end position="200"/>
    </location>
</feature>
<dbReference type="GO" id="GO:0003723">
    <property type="term" value="F:RNA binding"/>
    <property type="evidence" value="ECO:0007669"/>
    <property type="project" value="TreeGrafter"/>
</dbReference>
<feature type="region of interest" description="Disordered" evidence="3">
    <location>
        <begin position="92"/>
        <end position="292"/>
    </location>
</feature>
<organism evidence="4 5">
    <name type="scientific">Chironomus riparius</name>
    <dbReference type="NCBI Taxonomy" id="315576"/>
    <lineage>
        <taxon>Eukaryota</taxon>
        <taxon>Metazoa</taxon>
        <taxon>Ecdysozoa</taxon>
        <taxon>Arthropoda</taxon>
        <taxon>Hexapoda</taxon>
        <taxon>Insecta</taxon>
        <taxon>Pterygota</taxon>
        <taxon>Neoptera</taxon>
        <taxon>Endopterygota</taxon>
        <taxon>Diptera</taxon>
        <taxon>Nematocera</taxon>
        <taxon>Chironomoidea</taxon>
        <taxon>Chironomidae</taxon>
        <taxon>Chironominae</taxon>
        <taxon>Chironomus</taxon>
    </lineage>
</organism>
<feature type="compositionally biased region" description="Basic and acidic residues" evidence="3">
    <location>
        <begin position="100"/>
        <end position="181"/>
    </location>
</feature>
<dbReference type="Pfam" id="PF09736">
    <property type="entry name" value="Bud13"/>
    <property type="match status" value="1"/>
</dbReference>
<dbReference type="GO" id="GO:0000398">
    <property type="term" value="P:mRNA splicing, via spliceosome"/>
    <property type="evidence" value="ECO:0007669"/>
    <property type="project" value="TreeGrafter"/>
</dbReference>
<feature type="compositionally biased region" description="Polar residues" evidence="3">
    <location>
        <begin position="229"/>
        <end position="238"/>
    </location>
</feature>
<dbReference type="PANTHER" id="PTHR31809:SF0">
    <property type="entry name" value="BUD13 HOMOLOG"/>
    <property type="match status" value="1"/>
</dbReference>
<comment type="similarity">
    <text evidence="1">Belongs to the CWC26 family.</text>
</comment>
<dbReference type="PANTHER" id="PTHR31809">
    <property type="entry name" value="BUD13 HOMOLOG"/>
    <property type="match status" value="1"/>
</dbReference>
<evidence type="ECO:0000256" key="2">
    <source>
        <dbReference type="ARBA" id="ARBA00014454"/>
    </source>
</evidence>
<dbReference type="AlphaFoldDB" id="A0A9N9WQS5"/>
<dbReference type="EMBL" id="OU895877">
    <property type="protein sequence ID" value="CAG9801451.1"/>
    <property type="molecule type" value="Genomic_DNA"/>
</dbReference>
<keyword evidence="5" id="KW-1185">Reference proteome</keyword>
<accession>A0A9N9WQS5</accession>
<dbReference type="Proteomes" id="UP001153620">
    <property type="component" value="Chromosome 1"/>
</dbReference>
<reference evidence="4" key="1">
    <citation type="submission" date="2022-01" db="EMBL/GenBank/DDBJ databases">
        <authorList>
            <person name="King R."/>
        </authorList>
    </citation>
    <scope>NUCLEOTIDE SEQUENCE</scope>
</reference>
<feature type="compositionally biased region" description="Basic and acidic residues" evidence="3">
    <location>
        <begin position="253"/>
        <end position="276"/>
    </location>
</feature>
<evidence type="ECO:0000313" key="4">
    <source>
        <dbReference type="EMBL" id="CAG9801451.1"/>
    </source>
</evidence>
<feature type="region of interest" description="Disordered" evidence="3">
    <location>
        <begin position="374"/>
        <end position="393"/>
    </location>
</feature>
<feature type="compositionally biased region" description="Low complexity" evidence="3">
    <location>
        <begin position="201"/>
        <end position="212"/>
    </location>
</feature>
<protein>
    <recommendedName>
        <fullName evidence="2">BUD13 homolog</fullName>
    </recommendedName>
</protein>
<dbReference type="OrthoDB" id="6022at2759"/>